<reference evidence="2" key="1">
    <citation type="journal article" date="2019" name="Int. J. Syst. Evol. Microbiol.">
        <title>The Global Catalogue of Microorganisms (GCM) 10K type strain sequencing project: providing services to taxonomists for standard genome sequencing and annotation.</title>
        <authorList>
            <consortium name="The Broad Institute Genomics Platform"/>
            <consortium name="The Broad Institute Genome Sequencing Center for Infectious Disease"/>
            <person name="Wu L."/>
            <person name="Ma J."/>
        </authorList>
    </citation>
    <scope>NUCLEOTIDE SEQUENCE [LARGE SCALE GENOMIC DNA]</scope>
    <source>
        <strain evidence="2">JCM 17591</strain>
    </source>
</reference>
<dbReference type="PANTHER" id="PTHR43235:SF1">
    <property type="entry name" value="GLUTAMINE AMIDOTRANSFERASE PB2B2.05-RELATED"/>
    <property type="match status" value="1"/>
</dbReference>
<gene>
    <name evidence="1" type="ORF">GCM10022287_37770</name>
</gene>
<dbReference type="EMBL" id="BAABBW010000007">
    <property type="protein sequence ID" value="GAA4181839.1"/>
    <property type="molecule type" value="Genomic_DNA"/>
</dbReference>
<evidence type="ECO:0000313" key="1">
    <source>
        <dbReference type="EMBL" id="GAA4181839.1"/>
    </source>
</evidence>
<protein>
    <submittedName>
        <fullName evidence="1">Gamma-glutamyl-gamma-aminobutyrate hydrolase family protein</fullName>
    </submittedName>
</protein>
<keyword evidence="1" id="KW-0378">Hydrolase</keyword>
<dbReference type="InterPro" id="IPR044668">
    <property type="entry name" value="PuuD-like"/>
</dbReference>
<keyword evidence="2" id="KW-1185">Reference proteome</keyword>
<dbReference type="CDD" id="cd01745">
    <property type="entry name" value="GATase1_2"/>
    <property type="match status" value="1"/>
</dbReference>
<dbReference type="InterPro" id="IPR029062">
    <property type="entry name" value="Class_I_gatase-like"/>
</dbReference>
<comment type="caution">
    <text evidence="1">The sequence shown here is derived from an EMBL/GenBank/DDBJ whole genome shotgun (WGS) entry which is preliminary data.</text>
</comment>
<proteinExistence type="predicted"/>
<dbReference type="SUPFAM" id="SSF52317">
    <property type="entry name" value="Class I glutamine amidotransferase-like"/>
    <property type="match status" value="1"/>
</dbReference>
<dbReference type="InterPro" id="IPR011697">
    <property type="entry name" value="Peptidase_C26"/>
</dbReference>
<evidence type="ECO:0000313" key="2">
    <source>
        <dbReference type="Proteomes" id="UP001501079"/>
    </source>
</evidence>
<dbReference type="Gene3D" id="3.40.50.880">
    <property type="match status" value="1"/>
</dbReference>
<dbReference type="Proteomes" id="UP001501079">
    <property type="component" value="Unassembled WGS sequence"/>
</dbReference>
<organism evidence="1 2">
    <name type="scientific">Gryllotalpicola koreensis</name>
    <dbReference type="NCBI Taxonomy" id="993086"/>
    <lineage>
        <taxon>Bacteria</taxon>
        <taxon>Bacillati</taxon>
        <taxon>Actinomycetota</taxon>
        <taxon>Actinomycetes</taxon>
        <taxon>Micrococcales</taxon>
        <taxon>Microbacteriaceae</taxon>
        <taxon>Gryllotalpicola</taxon>
    </lineage>
</organism>
<dbReference type="PROSITE" id="PS51273">
    <property type="entry name" value="GATASE_TYPE_1"/>
    <property type="match status" value="1"/>
</dbReference>
<sequence length="258" mass="27265">MPSNPGSRPDEPGASAPLIGITTYLQRAQTGVWDVEASFLPKKYLDGVTDAGGIAVLLPPQPTTPADAARVLARLDGLIVAGGVDVDPALYGQARHEKTDAPQQVRDAWDLALLDAAIAAQVPFLAICRGAQVLNVLRGGTLHQHLPDLVGSPKYQLGNANFSRVPVTIEPGSAVARLIGEHAMGSMYHHQAIDAVGEGLIITARSDDGVVEAVELPSVPFGVAVQWHPEEDAEDRRLFAGLVDAAKTYAADRMKQHA</sequence>
<name>A0ABP8ACU1_9MICO</name>
<accession>A0ABP8ACU1</accession>
<dbReference type="PANTHER" id="PTHR43235">
    <property type="entry name" value="GLUTAMINE AMIDOTRANSFERASE PB2B2.05-RELATED"/>
    <property type="match status" value="1"/>
</dbReference>
<dbReference type="GO" id="GO:0016787">
    <property type="term" value="F:hydrolase activity"/>
    <property type="evidence" value="ECO:0007669"/>
    <property type="project" value="UniProtKB-KW"/>
</dbReference>
<dbReference type="Pfam" id="PF07722">
    <property type="entry name" value="Peptidase_C26"/>
    <property type="match status" value="1"/>
</dbReference>